<proteinExistence type="predicted"/>
<dbReference type="Proteomes" id="UP000070558">
    <property type="component" value="Unassembled WGS sequence"/>
</dbReference>
<feature type="transmembrane region" description="Helical" evidence="1">
    <location>
        <begin position="27"/>
        <end position="56"/>
    </location>
</feature>
<gene>
    <name evidence="2" type="ORF">HMPREF3216_00248</name>
</gene>
<dbReference type="EMBL" id="LRQA01000021">
    <property type="protein sequence ID" value="KXA18953.1"/>
    <property type="molecule type" value="Genomic_DNA"/>
</dbReference>
<evidence type="ECO:0000256" key="1">
    <source>
        <dbReference type="SAM" id="Phobius"/>
    </source>
</evidence>
<accession>A0A133NRM1</accession>
<protein>
    <submittedName>
        <fullName evidence="2">Uncharacterized protein</fullName>
    </submittedName>
</protein>
<keyword evidence="1" id="KW-0812">Transmembrane</keyword>
<evidence type="ECO:0000313" key="2">
    <source>
        <dbReference type="EMBL" id="KXA18953.1"/>
    </source>
</evidence>
<dbReference type="PATRIC" id="fig|2702.99.peg.250"/>
<evidence type="ECO:0000313" key="3">
    <source>
        <dbReference type="Proteomes" id="UP000070558"/>
    </source>
</evidence>
<keyword evidence="1" id="KW-1133">Transmembrane helix</keyword>
<reference evidence="2 3" key="1">
    <citation type="submission" date="2016-01" db="EMBL/GenBank/DDBJ databases">
        <authorList>
            <person name="Oliw E.H."/>
        </authorList>
    </citation>
    <scope>NUCLEOTIDE SEQUENCE [LARGE SCALE GENOMIC DNA]</scope>
    <source>
        <strain evidence="2 3">GED7760B</strain>
    </source>
</reference>
<dbReference type="AlphaFoldDB" id="A0A133NRM1"/>
<keyword evidence="1" id="KW-0472">Membrane</keyword>
<name>A0A133NRM1_GARVA</name>
<comment type="caution">
    <text evidence="2">The sequence shown here is derived from an EMBL/GenBank/DDBJ whole genome shotgun (WGS) entry which is preliminary data.</text>
</comment>
<organism evidence="2 3">
    <name type="scientific">Gardnerella vaginalis</name>
    <dbReference type="NCBI Taxonomy" id="2702"/>
    <lineage>
        <taxon>Bacteria</taxon>
        <taxon>Bacillati</taxon>
        <taxon>Actinomycetota</taxon>
        <taxon>Actinomycetes</taxon>
        <taxon>Bifidobacteriales</taxon>
        <taxon>Bifidobacteriaceae</taxon>
        <taxon>Gardnerella</taxon>
    </lineage>
</organism>
<sequence length="64" mass="7646">MHILLYDLTKLILCGCNLDRFGFIWLYLAWCLFSICLRLFIFARVCLFLPVFVYVFDNFGNKRG</sequence>